<organism evidence="8">
    <name type="scientific">Medioppia subpectinata</name>
    <dbReference type="NCBI Taxonomy" id="1979941"/>
    <lineage>
        <taxon>Eukaryota</taxon>
        <taxon>Metazoa</taxon>
        <taxon>Ecdysozoa</taxon>
        <taxon>Arthropoda</taxon>
        <taxon>Chelicerata</taxon>
        <taxon>Arachnida</taxon>
        <taxon>Acari</taxon>
        <taxon>Acariformes</taxon>
        <taxon>Sarcoptiformes</taxon>
        <taxon>Oribatida</taxon>
        <taxon>Brachypylina</taxon>
        <taxon>Oppioidea</taxon>
        <taxon>Oppiidae</taxon>
        <taxon>Medioppia</taxon>
    </lineage>
</organism>
<sequence>MSLKAIERKRNGLNVVNCFFYSALACIVPYLSSHMREIGITKIQSAWITSIVALISMIGPLCLGPIAYKYNKYKTILVLCLLISFTAYTALLFVPKVIITERQPKIYFDCSDNILRIEQCPNWEGQCHTYAKRPATNFSNFQLTGCTYECPYSGTVASPGTPITACFQSTNEMGSVCKEVNPKDGLMSEVRASRRAEMTFRDNYSETESSSMDGSDVVDTKPMTEYVQFDARFDRWPVIDTPTDDIVSRVFAGQLTCTYKPAPPLLFNQKLFDTISCKPYVHNCNVYCHVNLRHRTKSSRAKDSSLRPPTPCLIETGDPKQTFYSYLLIRSLADFSLFTAYTLLDALSVAMTNDFDSIYGGFSKLWALMIPMIAWPPIVGQLVDTFSTTDSPNYAPPIIVFDGLVIITAFLVVMMPLSPINMLSKSISQQLGKGAPIVPTNESYPRQHSKGSAICRLLFLFPLILILGSEWGLLETFLHPFYVNMKTSKLWIGLTFTAAFGAAAPFTLIAKSLINGVGRVNLIILAFIFYSLRFGGISFLLYPKLLIIPFEMMEAFTLPIAWIGITSYCHHLIRRSPNASTYATGTIYQKYSSHIILQYTLNLVHFGGGRALGAIIGGVWLLSWPHYNEWWYWLNDLDVDYAEGYTYLEDGFRVLLRLTGIISVITGLIVALIYHCICAPILCSSKKKKSKPQQPVKDNSPAVVLNGNYSRLLESQQTENVQMRQNQIKSNGSQQTKNNCEPRIKMADEDIDDEEILLNNKV</sequence>
<dbReference type="PANTHER" id="PTHR16172">
    <property type="entry name" value="MAJOR FACILITATOR SUPERFAMILY DOMAIN-CONTAINING PROTEIN 6-LIKE"/>
    <property type="match status" value="1"/>
</dbReference>
<dbReference type="InterPro" id="IPR024989">
    <property type="entry name" value="MFS_assoc_dom"/>
</dbReference>
<comment type="similarity">
    <text evidence="2">Belongs to the major facilitator superfamily. MFSD6 family.</text>
</comment>
<feature type="transmembrane region" description="Helical" evidence="6">
    <location>
        <begin position="43"/>
        <end position="63"/>
    </location>
</feature>
<evidence type="ECO:0000259" key="7">
    <source>
        <dbReference type="Pfam" id="PF12832"/>
    </source>
</evidence>
<feature type="transmembrane region" description="Helical" evidence="6">
    <location>
        <begin position="75"/>
        <end position="94"/>
    </location>
</feature>
<gene>
    <name evidence="8" type="ORF">OSB1V03_LOCUS6471</name>
</gene>
<dbReference type="SUPFAM" id="SSF103473">
    <property type="entry name" value="MFS general substrate transporter"/>
    <property type="match status" value="1"/>
</dbReference>
<keyword evidence="3 6" id="KW-0812">Transmembrane</keyword>
<keyword evidence="5 6" id="KW-0472">Membrane</keyword>
<evidence type="ECO:0000313" key="9">
    <source>
        <dbReference type="Proteomes" id="UP000759131"/>
    </source>
</evidence>
<dbReference type="GO" id="GO:0016020">
    <property type="term" value="C:membrane"/>
    <property type="evidence" value="ECO:0007669"/>
    <property type="project" value="UniProtKB-SubCell"/>
</dbReference>
<dbReference type="PANTHER" id="PTHR16172:SF41">
    <property type="entry name" value="MAJOR FACILITATOR SUPERFAMILY DOMAIN-CONTAINING PROTEIN 6-LIKE"/>
    <property type="match status" value="1"/>
</dbReference>
<dbReference type="AlphaFoldDB" id="A0A7R9KNE7"/>
<dbReference type="EMBL" id="CAJPIZ010003520">
    <property type="protein sequence ID" value="CAG2106468.1"/>
    <property type="molecule type" value="Genomic_DNA"/>
</dbReference>
<dbReference type="Proteomes" id="UP000759131">
    <property type="component" value="Unassembled WGS sequence"/>
</dbReference>
<feature type="transmembrane region" description="Helical" evidence="6">
    <location>
        <begin position="453"/>
        <end position="474"/>
    </location>
</feature>
<feature type="transmembrane region" description="Helical" evidence="6">
    <location>
        <begin position="323"/>
        <end position="344"/>
    </location>
</feature>
<feature type="transmembrane region" description="Helical" evidence="6">
    <location>
        <begin position="654"/>
        <end position="683"/>
    </location>
</feature>
<name>A0A7R9KNE7_9ACAR</name>
<dbReference type="Gene3D" id="1.20.1250.20">
    <property type="entry name" value="MFS general substrate transporter like domains"/>
    <property type="match status" value="2"/>
</dbReference>
<feature type="transmembrane region" description="Helical" evidence="6">
    <location>
        <begin position="365"/>
        <end position="383"/>
    </location>
</feature>
<feature type="transmembrane region" description="Helical" evidence="6">
    <location>
        <begin position="490"/>
        <end position="510"/>
    </location>
</feature>
<feature type="transmembrane region" description="Helical" evidence="6">
    <location>
        <begin position="522"/>
        <end position="543"/>
    </location>
</feature>
<protein>
    <recommendedName>
        <fullName evidence="7">Major facilitator superfamily associated domain-containing protein</fullName>
    </recommendedName>
</protein>
<keyword evidence="9" id="KW-1185">Reference proteome</keyword>
<evidence type="ECO:0000313" key="8">
    <source>
        <dbReference type="EMBL" id="CAD7626038.1"/>
    </source>
</evidence>
<feature type="domain" description="Major facilitator superfamily associated" evidence="7">
    <location>
        <begin position="15"/>
        <end position="620"/>
    </location>
</feature>
<evidence type="ECO:0000256" key="4">
    <source>
        <dbReference type="ARBA" id="ARBA00022989"/>
    </source>
</evidence>
<dbReference type="PROSITE" id="PS51257">
    <property type="entry name" value="PROKAR_LIPOPROTEIN"/>
    <property type="match status" value="1"/>
</dbReference>
<evidence type="ECO:0000256" key="5">
    <source>
        <dbReference type="ARBA" id="ARBA00023136"/>
    </source>
</evidence>
<evidence type="ECO:0000256" key="3">
    <source>
        <dbReference type="ARBA" id="ARBA00022692"/>
    </source>
</evidence>
<feature type="transmembrane region" description="Helical" evidence="6">
    <location>
        <begin position="12"/>
        <end position="31"/>
    </location>
</feature>
<evidence type="ECO:0000256" key="2">
    <source>
        <dbReference type="ARBA" id="ARBA00005241"/>
    </source>
</evidence>
<evidence type="ECO:0000256" key="6">
    <source>
        <dbReference type="SAM" id="Phobius"/>
    </source>
</evidence>
<dbReference type="Pfam" id="PF12832">
    <property type="entry name" value="MFS_1_like"/>
    <property type="match status" value="1"/>
</dbReference>
<feature type="transmembrane region" description="Helical" evidence="6">
    <location>
        <begin position="555"/>
        <end position="573"/>
    </location>
</feature>
<feature type="transmembrane region" description="Helical" evidence="6">
    <location>
        <begin position="599"/>
        <end position="622"/>
    </location>
</feature>
<feature type="transmembrane region" description="Helical" evidence="6">
    <location>
        <begin position="395"/>
        <end position="417"/>
    </location>
</feature>
<dbReference type="InterPro" id="IPR051717">
    <property type="entry name" value="MFS_MFSD6"/>
</dbReference>
<dbReference type="InterPro" id="IPR036259">
    <property type="entry name" value="MFS_trans_sf"/>
</dbReference>
<accession>A0A7R9KNE7</accession>
<reference evidence="8" key="1">
    <citation type="submission" date="2020-11" db="EMBL/GenBank/DDBJ databases">
        <authorList>
            <person name="Tran Van P."/>
        </authorList>
    </citation>
    <scope>NUCLEOTIDE SEQUENCE</scope>
</reference>
<dbReference type="OrthoDB" id="6414167at2759"/>
<keyword evidence="4 6" id="KW-1133">Transmembrane helix</keyword>
<comment type="subcellular location">
    <subcellularLocation>
        <location evidence="1">Membrane</location>
        <topology evidence="1">Multi-pass membrane protein</topology>
    </subcellularLocation>
</comment>
<proteinExistence type="inferred from homology"/>
<dbReference type="EMBL" id="OC858095">
    <property type="protein sequence ID" value="CAD7626038.1"/>
    <property type="molecule type" value="Genomic_DNA"/>
</dbReference>
<evidence type="ECO:0000256" key="1">
    <source>
        <dbReference type="ARBA" id="ARBA00004141"/>
    </source>
</evidence>